<evidence type="ECO:0000256" key="7">
    <source>
        <dbReference type="ARBA" id="ARBA00034000"/>
    </source>
</evidence>
<evidence type="ECO:0000256" key="9">
    <source>
        <dbReference type="SAM" id="MobiDB-lite"/>
    </source>
</evidence>
<dbReference type="SUPFAM" id="SSF53955">
    <property type="entry name" value="Lysozyme-like"/>
    <property type="match status" value="1"/>
</dbReference>
<feature type="domain" description="Glycosyl transferase family 51" evidence="12">
    <location>
        <begin position="82"/>
        <end position="260"/>
    </location>
</feature>
<dbReference type="PANTHER" id="PTHR32282">
    <property type="entry name" value="BINDING PROTEIN TRANSPEPTIDASE, PUTATIVE-RELATED"/>
    <property type="match status" value="1"/>
</dbReference>
<feature type="region of interest" description="Disordered" evidence="9">
    <location>
        <begin position="673"/>
        <end position="758"/>
    </location>
</feature>
<dbReference type="InterPro" id="IPR050396">
    <property type="entry name" value="Glycosyltr_51/Transpeptidase"/>
</dbReference>
<keyword evidence="10" id="KW-0472">Membrane</keyword>
<dbReference type="PANTHER" id="PTHR32282:SF29">
    <property type="entry name" value="PENICILLIN-BINDING PROTEIN 1A"/>
    <property type="match status" value="1"/>
</dbReference>
<comment type="catalytic activity">
    <reaction evidence="8">
        <text>[GlcNAc-(1-&gt;4)-Mur2Ac(oyl-L-Ala-gamma-D-Glu-L-Lys-D-Ala-D-Ala)](n)-di-trans,octa-cis-undecaprenyl diphosphate + beta-D-GlcNAc-(1-&gt;4)-Mur2Ac(oyl-L-Ala-gamma-D-Glu-L-Lys-D-Ala-D-Ala)-di-trans,octa-cis-undecaprenyl diphosphate = [GlcNAc-(1-&gt;4)-Mur2Ac(oyl-L-Ala-gamma-D-Glu-L-Lys-D-Ala-D-Ala)](n+1)-di-trans,octa-cis-undecaprenyl diphosphate + di-trans,octa-cis-undecaprenyl diphosphate + H(+)</text>
        <dbReference type="Rhea" id="RHEA:23708"/>
        <dbReference type="Rhea" id="RHEA-COMP:9602"/>
        <dbReference type="Rhea" id="RHEA-COMP:9603"/>
        <dbReference type="ChEBI" id="CHEBI:15378"/>
        <dbReference type="ChEBI" id="CHEBI:58405"/>
        <dbReference type="ChEBI" id="CHEBI:60033"/>
        <dbReference type="ChEBI" id="CHEBI:78435"/>
        <dbReference type="EC" id="2.4.99.28"/>
    </reaction>
</comment>
<keyword evidence="10" id="KW-1133">Transmembrane helix</keyword>
<sequence length="758" mass="82401">MQSNNHNSDNNQEHRTQHSQLTSPPHRRRSIFIRIILWLFSLFIIALIAGAGLFMYYAKDAPSISEKQLSSDEATVIYDKSGKVISRLGAQDRDYVKADEIPKTLKSAVVSIEDKRFYKNNGVDPVRILGATFANISGSSLGLQGASTLTQQLVKLSVFSTSAKDRTLRVKAQEAWLAIQVDKKYSKDKILEFYINKVYMGNGIYGMGTAAKYYYGKSLSKLTLAQMALLAGMPQAPTSYDPIKYPKYALSRRNTVLQAMVNNNVITKSQATTASNTNIKTGLAKNPSVSGSSTVNSKVVDAYLKQVISSVEAKGFNPYTDGMKIYTNLDLAAQKHLYEIGNTSNYVQYPDSKFQLGVSVTNPNNGKVVAMLGGRQTGNVTYGLNRAVQTDRSSGSTSKPLMDYGPAIQYLNWPTSRKVKDESFTYPGTNIKLYDFDKQYQGKITMRSALVQSRNIPAIRTLQDVGISKATTFLSRLGISQKSTYSLQNGIGLYISPLQESAAYAAFANGGTYYKPYYVNKIVTQSGKTYHYSSKGKRAMSKATAYMITDMLKGVISSSTGTGTTANISGLYQAGKSGTTAYPSDIADNYPSSASMDAWFTGYTRHYSMAVWTGYDHQNTASGFLSEQETVLSQQIYRSMMSYLSTYVTNEDWVKPSSVTEKTVNGVKELFKTNSSYSSSGTSDDYSQNNSSSSSSTPFTTSRDTSASSSSNSNSSNSSSNSSSITSSSSSGSSSSSSSSVSSSSSTESTSSSSSSKE</sequence>
<evidence type="ECO:0000256" key="10">
    <source>
        <dbReference type="SAM" id="Phobius"/>
    </source>
</evidence>
<feature type="compositionally biased region" description="Polar residues" evidence="9">
    <location>
        <begin position="1"/>
        <end position="10"/>
    </location>
</feature>
<evidence type="ECO:0000256" key="3">
    <source>
        <dbReference type="ARBA" id="ARBA00022676"/>
    </source>
</evidence>
<feature type="transmembrane region" description="Helical" evidence="10">
    <location>
        <begin position="35"/>
        <end position="58"/>
    </location>
</feature>
<dbReference type="InterPro" id="IPR036950">
    <property type="entry name" value="PBP_transglycosylase"/>
</dbReference>
<keyword evidence="10" id="KW-0812">Transmembrane</keyword>
<protein>
    <submittedName>
        <fullName evidence="13">Penicillin-binding protein</fullName>
    </submittedName>
</protein>
<keyword evidence="14" id="KW-1185">Reference proteome</keyword>
<name>A0ABZ0Q198_9LACO</name>
<evidence type="ECO:0000256" key="6">
    <source>
        <dbReference type="ARBA" id="ARBA00023268"/>
    </source>
</evidence>
<keyword evidence="2" id="KW-0645">Protease</keyword>
<dbReference type="Pfam" id="PF00912">
    <property type="entry name" value="Transgly"/>
    <property type="match status" value="1"/>
</dbReference>
<comment type="catalytic activity">
    <reaction evidence="7">
        <text>Preferential cleavage: (Ac)2-L-Lys-D-Ala-|-D-Ala. Also transpeptidation of peptidyl-alanyl moieties that are N-acyl substituents of D-alanine.</text>
        <dbReference type="EC" id="3.4.16.4"/>
    </reaction>
</comment>
<keyword evidence="5" id="KW-0378">Hydrolase</keyword>
<evidence type="ECO:0000256" key="1">
    <source>
        <dbReference type="ARBA" id="ARBA00022645"/>
    </source>
</evidence>
<evidence type="ECO:0000259" key="12">
    <source>
        <dbReference type="Pfam" id="PF00912"/>
    </source>
</evidence>
<dbReference type="Pfam" id="PF00905">
    <property type="entry name" value="Transpeptidase"/>
    <property type="match status" value="1"/>
</dbReference>
<gene>
    <name evidence="13" type="ORF">N6G96_05220</name>
</gene>
<feature type="domain" description="Penicillin-binding protein transpeptidase" evidence="11">
    <location>
        <begin position="358"/>
        <end position="640"/>
    </location>
</feature>
<reference evidence="14" key="1">
    <citation type="submission" date="2024-06" db="EMBL/GenBank/DDBJ databases">
        <authorList>
            <person name="Chang H.C."/>
            <person name="Mun S.Y."/>
        </authorList>
    </citation>
    <scope>NUCLEOTIDE SEQUENCE [LARGE SCALE GENOMIC DNA]</scope>
    <source>
        <strain evidence="14">KT1</strain>
    </source>
</reference>
<dbReference type="InterPro" id="IPR001460">
    <property type="entry name" value="PCN-bd_Tpept"/>
</dbReference>
<keyword evidence="3" id="KW-0328">Glycosyltransferase</keyword>
<keyword evidence="1" id="KW-0121">Carboxypeptidase</keyword>
<keyword evidence="6" id="KW-0511">Multifunctional enzyme</keyword>
<evidence type="ECO:0000313" key="13">
    <source>
        <dbReference type="EMBL" id="WPC20707.1"/>
    </source>
</evidence>
<dbReference type="InterPro" id="IPR012338">
    <property type="entry name" value="Beta-lactam/transpept-like"/>
</dbReference>
<evidence type="ECO:0000256" key="8">
    <source>
        <dbReference type="ARBA" id="ARBA00049902"/>
    </source>
</evidence>
<organism evidence="13 14">
    <name type="scientific">Pediococcus inopinatus</name>
    <dbReference type="NCBI Taxonomy" id="114090"/>
    <lineage>
        <taxon>Bacteria</taxon>
        <taxon>Bacillati</taxon>
        <taxon>Bacillota</taxon>
        <taxon>Bacilli</taxon>
        <taxon>Lactobacillales</taxon>
        <taxon>Lactobacillaceae</taxon>
        <taxon>Pediococcus</taxon>
    </lineage>
</organism>
<dbReference type="EMBL" id="CP104778">
    <property type="protein sequence ID" value="WPC20707.1"/>
    <property type="molecule type" value="Genomic_DNA"/>
</dbReference>
<proteinExistence type="predicted"/>
<dbReference type="Gene3D" id="3.40.710.10">
    <property type="entry name" value="DD-peptidase/beta-lactamase superfamily"/>
    <property type="match status" value="1"/>
</dbReference>
<dbReference type="InterPro" id="IPR001264">
    <property type="entry name" value="Glyco_trans_51"/>
</dbReference>
<accession>A0ABZ0Q198</accession>
<evidence type="ECO:0000256" key="4">
    <source>
        <dbReference type="ARBA" id="ARBA00022679"/>
    </source>
</evidence>
<evidence type="ECO:0000313" key="14">
    <source>
        <dbReference type="Proteomes" id="UP001302696"/>
    </source>
</evidence>
<evidence type="ECO:0000256" key="2">
    <source>
        <dbReference type="ARBA" id="ARBA00022670"/>
    </source>
</evidence>
<dbReference type="InterPro" id="IPR023346">
    <property type="entry name" value="Lysozyme-like_dom_sf"/>
</dbReference>
<dbReference type="RefSeq" id="WP_063697432.1">
    <property type="nucleotide sequence ID" value="NZ_BBIM01000028.1"/>
</dbReference>
<evidence type="ECO:0000256" key="5">
    <source>
        <dbReference type="ARBA" id="ARBA00022801"/>
    </source>
</evidence>
<dbReference type="NCBIfam" id="TIGR02074">
    <property type="entry name" value="PBP_1a_fam"/>
    <property type="match status" value="1"/>
</dbReference>
<dbReference type="Proteomes" id="UP001302696">
    <property type="component" value="Chromosome"/>
</dbReference>
<feature type="region of interest" description="Disordered" evidence="9">
    <location>
        <begin position="1"/>
        <end position="23"/>
    </location>
</feature>
<keyword evidence="4" id="KW-0808">Transferase</keyword>
<feature type="compositionally biased region" description="Low complexity" evidence="9">
    <location>
        <begin position="675"/>
        <end position="758"/>
    </location>
</feature>
<dbReference type="SUPFAM" id="SSF56601">
    <property type="entry name" value="beta-lactamase/transpeptidase-like"/>
    <property type="match status" value="1"/>
</dbReference>
<evidence type="ECO:0000259" key="11">
    <source>
        <dbReference type="Pfam" id="PF00905"/>
    </source>
</evidence>
<dbReference type="Gene3D" id="1.10.3810.10">
    <property type="entry name" value="Biosynthetic peptidoglycan transglycosylase-like"/>
    <property type="match status" value="1"/>
</dbReference>